<evidence type="ECO:0000256" key="2">
    <source>
        <dbReference type="ARBA" id="ARBA00006378"/>
    </source>
</evidence>
<evidence type="ECO:0000256" key="3">
    <source>
        <dbReference type="ARBA" id="ARBA00019660"/>
    </source>
</evidence>
<evidence type="ECO:0000256" key="1">
    <source>
        <dbReference type="ARBA" id="ARBA00004123"/>
    </source>
</evidence>
<keyword evidence="10" id="KW-1185">Reference proteome</keyword>
<dbReference type="EMBL" id="GL870882">
    <property type="protein sequence ID" value="EIJ87443.1"/>
    <property type="molecule type" value="Genomic_DNA"/>
</dbReference>
<evidence type="ECO:0000313" key="10">
    <source>
        <dbReference type="Proteomes" id="UP000002872"/>
    </source>
</evidence>
<protein>
    <recommendedName>
        <fullName evidence="3 8">Mediator of RNA polymerase II transcription subunit 31</fullName>
    </recommendedName>
</protein>
<dbReference type="HOGENOM" id="CLU_071681_5_2_1"/>
<dbReference type="STRING" id="935791.I3EDZ6"/>
<evidence type="ECO:0000313" key="9">
    <source>
        <dbReference type="EMBL" id="EIJ87443.1"/>
    </source>
</evidence>
<dbReference type="InParanoid" id="I3EDZ6"/>
<evidence type="ECO:0000256" key="4">
    <source>
        <dbReference type="ARBA" id="ARBA00023015"/>
    </source>
</evidence>
<dbReference type="AlphaFoldDB" id="I3EDZ6"/>
<comment type="subcellular location">
    <subcellularLocation>
        <location evidence="1 8">Nucleus</location>
    </subcellularLocation>
</comment>
<dbReference type="VEuPathDB" id="MicrosporidiaDB:NEQG_02325"/>
<accession>I3EDZ6</accession>
<keyword evidence="5 8" id="KW-0010">Activator</keyword>
<sequence>MSRFVEELEFMQCLCNPQYLQYLYQQGYFNKPEFREFLSYLRYWKRPEFAKYLFFPQCLNILDLLIDSKEFVESLKYKQIVELMASQQYFQWKNRR</sequence>
<reference evidence="9" key="1">
    <citation type="submission" date="2011-01" db="EMBL/GenBank/DDBJ databases">
        <title>The Genome Sequence of Nematocida parisii strain ERTm3.</title>
        <authorList>
            <consortium name="The Broad Institute Genome Sequencing Platform"/>
            <consortium name="The Broad Institute Genome Sequencing Center for Infectious Disease"/>
            <person name="Cuomo C."/>
            <person name="Troemel E."/>
            <person name="Young S.K."/>
            <person name="Zeng Q."/>
            <person name="Gargeya S."/>
            <person name="Fitzgerald M."/>
            <person name="Haas B."/>
            <person name="Abouelleil A."/>
            <person name="Alvarado L."/>
            <person name="Arachchi H.M."/>
            <person name="Berlin A."/>
            <person name="Chapman S.B."/>
            <person name="Gearin G."/>
            <person name="Goldberg J."/>
            <person name="Griggs A."/>
            <person name="Gujja S."/>
            <person name="Hansen M."/>
            <person name="Heiman D."/>
            <person name="Howarth C."/>
            <person name="Larimer J."/>
            <person name="Lui A."/>
            <person name="MacDonald P.J.P."/>
            <person name="McCowen C."/>
            <person name="Montmayeur A."/>
            <person name="Murphy C."/>
            <person name="Neiman D."/>
            <person name="Pearson M."/>
            <person name="Priest M."/>
            <person name="Roberts A."/>
            <person name="Saif S."/>
            <person name="Shea T."/>
            <person name="Sisk P."/>
            <person name="Stolte C."/>
            <person name="Sykes S."/>
            <person name="Wortman J."/>
            <person name="Nusbaum C."/>
            <person name="Birren B."/>
        </authorList>
    </citation>
    <scope>NUCLEOTIDE SEQUENCE</scope>
    <source>
        <strain evidence="9">ERTm3</strain>
    </source>
</reference>
<dbReference type="PANTHER" id="PTHR13186">
    <property type="entry name" value="MEDIATOR OF RNA POLYMERASE II TRANSCRIPTION SUBUNIT 31"/>
    <property type="match status" value="1"/>
</dbReference>
<keyword evidence="6 8" id="KW-0804">Transcription</keyword>
<dbReference type="GO" id="GO:0016592">
    <property type="term" value="C:mediator complex"/>
    <property type="evidence" value="ECO:0007669"/>
    <property type="project" value="InterPro"/>
</dbReference>
<dbReference type="OrthoDB" id="10257739at2759"/>
<name>I3EDZ6_NEMP3</name>
<evidence type="ECO:0000256" key="6">
    <source>
        <dbReference type="ARBA" id="ARBA00023163"/>
    </source>
</evidence>
<evidence type="ECO:0000256" key="8">
    <source>
        <dbReference type="RuleBase" id="RU364129"/>
    </source>
</evidence>
<dbReference type="OMA" id="QGILNQP"/>
<dbReference type="Proteomes" id="UP000002872">
    <property type="component" value="Unassembled WGS sequence"/>
</dbReference>
<dbReference type="Gene3D" id="1.10.10.1340">
    <property type="entry name" value="Mediator of RNA polymerase II, submodule Med31 (Soh1)"/>
    <property type="match status" value="1"/>
</dbReference>
<dbReference type="GO" id="GO:0003712">
    <property type="term" value="F:transcription coregulator activity"/>
    <property type="evidence" value="ECO:0007669"/>
    <property type="project" value="InterPro"/>
</dbReference>
<dbReference type="Pfam" id="PF05669">
    <property type="entry name" value="Med31"/>
    <property type="match status" value="1"/>
</dbReference>
<dbReference type="InterPro" id="IPR038089">
    <property type="entry name" value="Med31_sf"/>
</dbReference>
<organism evidence="9 10">
    <name type="scientific">Nematocida parisii (strain ERTm3)</name>
    <name type="common">Nematode killer fungus</name>
    <dbReference type="NCBI Taxonomy" id="935791"/>
    <lineage>
        <taxon>Eukaryota</taxon>
        <taxon>Fungi</taxon>
        <taxon>Fungi incertae sedis</taxon>
        <taxon>Microsporidia</taxon>
        <taxon>Nematocida</taxon>
    </lineage>
</organism>
<keyword evidence="7 8" id="KW-0539">Nucleus</keyword>
<evidence type="ECO:0000256" key="7">
    <source>
        <dbReference type="ARBA" id="ARBA00023242"/>
    </source>
</evidence>
<dbReference type="FunCoup" id="I3EDZ6">
    <property type="interactions" value="55"/>
</dbReference>
<evidence type="ECO:0000256" key="5">
    <source>
        <dbReference type="ARBA" id="ARBA00023159"/>
    </source>
</evidence>
<comment type="similarity">
    <text evidence="2 8">Belongs to the Mediator complex subunit 31 family.</text>
</comment>
<comment type="subunit">
    <text evidence="8">Component of the Mediator complex.</text>
</comment>
<proteinExistence type="inferred from homology"/>
<comment type="function">
    <text evidence="8">Component of the Mediator complex, a coactivator involved in the regulated transcription of nearly all RNA polymerase II-dependent genes. Mediator functions as a bridge to convey information from gene-specific regulatory proteins to the basal RNA polymerase II transcription machinery. Mediator is recruited to promoters by direct interactions with regulatory proteins and serves as a scaffold for the assembly of a functional preinitiation complex with RNA polymerase II and the general transcription factors.</text>
</comment>
<gene>
    <name evidence="9" type="ORF">NEQG_02325</name>
</gene>
<dbReference type="GO" id="GO:0006355">
    <property type="term" value="P:regulation of DNA-templated transcription"/>
    <property type="evidence" value="ECO:0007669"/>
    <property type="project" value="InterPro"/>
</dbReference>
<dbReference type="InterPro" id="IPR008831">
    <property type="entry name" value="Mediator_Med31"/>
</dbReference>
<keyword evidence="4 8" id="KW-0805">Transcription regulation</keyword>